<keyword evidence="32" id="KW-1185">Reference proteome</keyword>
<dbReference type="GO" id="GO:0046395">
    <property type="term" value="P:carboxylic acid catabolic process"/>
    <property type="evidence" value="ECO:0007669"/>
    <property type="project" value="UniProtKB-ARBA"/>
</dbReference>
<evidence type="ECO:0000256" key="12">
    <source>
        <dbReference type="ARBA" id="ARBA00023002"/>
    </source>
</evidence>
<keyword evidence="6" id="KW-0597">Phosphoprotein</keyword>
<dbReference type="PANTHER" id="PTHR43884">
    <property type="entry name" value="ACYL-COA DEHYDROGENASE"/>
    <property type="match status" value="1"/>
</dbReference>
<evidence type="ECO:0000256" key="10">
    <source>
        <dbReference type="ARBA" id="ARBA00022946"/>
    </source>
</evidence>
<dbReference type="InterPro" id="IPR006091">
    <property type="entry name" value="Acyl-CoA_Oxase/DH_mid-dom"/>
</dbReference>
<comment type="catalytic activity">
    <reaction evidence="26">
        <text>2-methylpropanoyl-CoA + oxidized [electron-transfer flavoprotein] + H(+) = 2-methylpropenoyl-CoA + reduced [electron-transfer flavoprotein]</text>
        <dbReference type="Rhea" id="RHEA:44180"/>
        <dbReference type="Rhea" id="RHEA-COMP:10685"/>
        <dbReference type="Rhea" id="RHEA-COMP:10686"/>
        <dbReference type="ChEBI" id="CHEBI:15378"/>
        <dbReference type="ChEBI" id="CHEBI:57338"/>
        <dbReference type="ChEBI" id="CHEBI:57692"/>
        <dbReference type="ChEBI" id="CHEBI:58307"/>
        <dbReference type="ChEBI" id="CHEBI:62500"/>
    </reaction>
    <physiologicalReaction direction="left-to-right" evidence="26">
        <dbReference type="Rhea" id="RHEA:44181"/>
    </physiologicalReaction>
</comment>
<dbReference type="FunFam" id="2.40.110.10:FF:000001">
    <property type="entry name" value="Acyl-CoA dehydrogenase, mitochondrial"/>
    <property type="match status" value="1"/>
</dbReference>
<keyword evidence="11" id="KW-0007">Acetylation</keyword>
<evidence type="ECO:0000256" key="2">
    <source>
        <dbReference type="ARBA" id="ARBA00004305"/>
    </source>
</evidence>
<comment type="catalytic activity">
    <reaction evidence="24">
        <text>hexanoyl-CoA + oxidized [electron-transfer flavoprotein] + H(+) = (2E)-hexenoyl-CoA + reduced [electron-transfer flavoprotein]</text>
        <dbReference type="Rhea" id="RHEA:43464"/>
        <dbReference type="Rhea" id="RHEA-COMP:10685"/>
        <dbReference type="Rhea" id="RHEA-COMP:10686"/>
        <dbReference type="ChEBI" id="CHEBI:15378"/>
        <dbReference type="ChEBI" id="CHEBI:57692"/>
        <dbReference type="ChEBI" id="CHEBI:58307"/>
        <dbReference type="ChEBI" id="CHEBI:62077"/>
        <dbReference type="ChEBI" id="CHEBI:62620"/>
    </reaction>
    <physiologicalReaction direction="left-to-right" evidence="24">
        <dbReference type="Rhea" id="RHEA:43465"/>
    </physiologicalReaction>
</comment>
<dbReference type="PROSITE" id="PS00072">
    <property type="entry name" value="ACYL_COA_DH_1"/>
    <property type="match status" value="1"/>
</dbReference>
<evidence type="ECO:0000256" key="1">
    <source>
        <dbReference type="ARBA" id="ARBA00001974"/>
    </source>
</evidence>
<evidence type="ECO:0000256" key="11">
    <source>
        <dbReference type="ARBA" id="ARBA00022990"/>
    </source>
</evidence>
<dbReference type="FunFam" id="1.20.140.10:FF:000002">
    <property type="entry name" value="Acyl-CoA dehydrogenase short/branched chain"/>
    <property type="match status" value="1"/>
</dbReference>
<evidence type="ECO:0000256" key="16">
    <source>
        <dbReference type="ARBA" id="ARBA00039036"/>
    </source>
</evidence>
<evidence type="ECO:0000256" key="25">
    <source>
        <dbReference type="ARBA" id="ARBA00049552"/>
    </source>
</evidence>
<dbReference type="EMBL" id="JAANIU010002112">
    <property type="protein sequence ID" value="KAG1565458.1"/>
    <property type="molecule type" value="Genomic_DNA"/>
</dbReference>
<evidence type="ECO:0000256" key="26">
    <source>
        <dbReference type="ARBA" id="ARBA00051903"/>
    </source>
</evidence>
<accession>A0A9P6YW02</accession>
<evidence type="ECO:0000256" key="3">
    <source>
        <dbReference type="ARBA" id="ARBA00005198"/>
    </source>
</evidence>
<dbReference type="Gene3D" id="1.10.540.10">
    <property type="entry name" value="Acyl-CoA dehydrogenase/oxidase, N-terminal domain"/>
    <property type="match status" value="1"/>
</dbReference>
<evidence type="ECO:0000256" key="21">
    <source>
        <dbReference type="ARBA" id="ARBA00048307"/>
    </source>
</evidence>
<dbReference type="GO" id="GO:0005759">
    <property type="term" value="C:mitochondrial matrix"/>
    <property type="evidence" value="ECO:0007669"/>
    <property type="project" value="UniProtKB-SubCell"/>
</dbReference>
<evidence type="ECO:0000259" key="29">
    <source>
        <dbReference type="Pfam" id="PF02770"/>
    </source>
</evidence>
<dbReference type="Gene3D" id="2.40.110.10">
    <property type="entry name" value="Butyryl-CoA Dehydrogenase, subunit A, domain 2"/>
    <property type="match status" value="1"/>
</dbReference>
<dbReference type="InterPro" id="IPR046373">
    <property type="entry name" value="Acyl-CoA_Oxase/DH_mid-dom_sf"/>
</dbReference>
<feature type="domain" description="Acyl-CoA dehydrogenase/oxidase C-terminal" evidence="28">
    <location>
        <begin position="263"/>
        <end position="409"/>
    </location>
</feature>
<comment type="subcellular location">
    <subcellularLocation>
        <location evidence="2">Mitochondrion matrix</location>
    </subcellularLocation>
</comment>
<evidence type="ECO:0000256" key="9">
    <source>
        <dbReference type="ARBA" id="ARBA00022832"/>
    </source>
</evidence>
<comment type="catalytic activity">
    <reaction evidence="25">
        <text>(2S)-2-methylbutanoyl-CoA + oxidized [electron-transfer flavoprotein] + H(+) = (2E)-2-methylbut-2-enoyl-CoA + reduced [electron-transfer flavoprotein]</text>
        <dbReference type="Rhea" id="RHEA:48256"/>
        <dbReference type="Rhea" id="RHEA-COMP:10685"/>
        <dbReference type="Rhea" id="RHEA-COMP:10686"/>
        <dbReference type="ChEBI" id="CHEBI:15378"/>
        <dbReference type="ChEBI" id="CHEBI:57337"/>
        <dbReference type="ChEBI" id="CHEBI:57692"/>
        <dbReference type="ChEBI" id="CHEBI:58307"/>
        <dbReference type="ChEBI" id="CHEBI:88166"/>
    </reaction>
    <physiologicalReaction direction="left-to-right" evidence="25">
        <dbReference type="Rhea" id="RHEA:48257"/>
    </physiologicalReaction>
</comment>
<evidence type="ECO:0000256" key="22">
    <source>
        <dbReference type="ARBA" id="ARBA00048592"/>
    </source>
</evidence>
<evidence type="ECO:0000256" key="5">
    <source>
        <dbReference type="ARBA" id="ARBA00011881"/>
    </source>
</evidence>
<dbReference type="EC" id="1.3.8.5" evidence="16"/>
<dbReference type="PANTHER" id="PTHR43884:SF1">
    <property type="entry name" value="SHORT_BRANCHED CHAIN SPECIFIC ACYL-COA DEHYDROGENASE, MITOCHONDRIAL"/>
    <property type="match status" value="1"/>
</dbReference>
<evidence type="ECO:0000256" key="8">
    <source>
        <dbReference type="ARBA" id="ARBA00022827"/>
    </source>
</evidence>
<evidence type="ECO:0000259" key="30">
    <source>
        <dbReference type="Pfam" id="PF02771"/>
    </source>
</evidence>
<evidence type="ECO:0000256" key="18">
    <source>
        <dbReference type="ARBA" id="ARBA00041537"/>
    </source>
</evidence>
<dbReference type="FunFam" id="1.10.540.10:FF:000012">
    <property type="entry name" value="Acyl-CoA dehydrogenase short/branched chain"/>
    <property type="match status" value="1"/>
</dbReference>
<dbReference type="GO" id="GO:0050660">
    <property type="term" value="F:flavin adenine dinucleotide binding"/>
    <property type="evidence" value="ECO:0007669"/>
    <property type="project" value="InterPro"/>
</dbReference>
<dbReference type="PROSITE" id="PS00073">
    <property type="entry name" value="ACYL_COA_DH_2"/>
    <property type="match status" value="1"/>
</dbReference>
<keyword evidence="10" id="KW-0809">Transit peptide</keyword>
<protein>
    <recommendedName>
        <fullName evidence="17">Short/branched chain specific acyl-CoA dehydrogenase, mitochondrial</fullName>
        <ecNumber evidence="16">1.3.8.5</ecNumber>
    </recommendedName>
    <alternativeName>
        <fullName evidence="19">2-methyl branched chain acyl-CoA dehydrogenase</fullName>
    </alternativeName>
    <alternativeName>
        <fullName evidence="18">2-methylbutyryl-coenzyme A dehydrogenase</fullName>
    </alternativeName>
</protein>
<sequence>MLRSTTTRSIQLLSRALPKRTFTQSAIARNAVGLPTSLQAFTEEELMLKDSVARFAQEVVKPKVLEMDETEQVHPSILKGLFEQGLMGIETDAEHDGANCSFTSAIITIEELAKVDPSISVLCDVQNTLVGTLVRKYGNADVKNRFLPRLATDAVGCFCLSESGSGSDAFALQTRAIEKDDHYVLNGSKMWITNSGEADIFLVFANVDPSKGYKGITCFIVTKDMGIQIAKKESKLGIRASSTCVLNFDDIIVPKENILGEVGKGYKYAIEILNEGRIGIAAQMIGLAQGAYDIALPYLFQRKQFGQFIGDFQAMQHQYAQIAVEIEAARLLTYNAARLKEEGKNFIKEAAMAKLYSSQVAEHAASKAIEWCGGVGFTRELGVEKFYRDAKIGAIYEGTSNIQLQTIAKLISSQYK</sequence>
<comment type="catalytic activity">
    <reaction evidence="21">
        <text>valproyl-CoA + oxidized [electron-transfer flavoprotein] + H(+) = (2E)-2-propylpent-2-enoyl-CoA + reduced [electron-transfer flavoprotein]</text>
        <dbReference type="Rhea" id="RHEA:65344"/>
        <dbReference type="Rhea" id="RHEA-COMP:10685"/>
        <dbReference type="Rhea" id="RHEA-COMP:10686"/>
        <dbReference type="ChEBI" id="CHEBI:15378"/>
        <dbReference type="ChEBI" id="CHEBI:57692"/>
        <dbReference type="ChEBI" id="CHEBI:58307"/>
        <dbReference type="ChEBI" id="CHEBI:156457"/>
        <dbReference type="ChEBI" id="CHEBI:156458"/>
    </reaction>
    <physiologicalReaction direction="left-to-right" evidence="21">
        <dbReference type="Rhea" id="RHEA:65345"/>
    </physiologicalReaction>
</comment>
<dbReference type="InterPro" id="IPR037069">
    <property type="entry name" value="AcylCoA_DH/ox_N_sf"/>
</dbReference>
<organism evidence="31 32">
    <name type="scientific">Rhizopus delemar</name>
    <dbReference type="NCBI Taxonomy" id="936053"/>
    <lineage>
        <taxon>Eukaryota</taxon>
        <taxon>Fungi</taxon>
        <taxon>Fungi incertae sedis</taxon>
        <taxon>Mucoromycota</taxon>
        <taxon>Mucoromycotina</taxon>
        <taxon>Mucoromycetes</taxon>
        <taxon>Mucorales</taxon>
        <taxon>Mucorineae</taxon>
        <taxon>Rhizopodaceae</taxon>
        <taxon>Rhizopus</taxon>
    </lineage>
</organism>
<dbReference type="SUPFAM" id="SSF56645">
    <property type="entry name" value="Acyl-CoA dehydrogenase NM domain-like"/>
    <property type="match status" value="1"/>
</dbReference>
<dbReference type="Pfam" id="PF02770">
    <property type="entry name" value="Acyl-CoA_dh_M"/>
    <property type="match status" value="1"/>
</dbReference>
<gene>
    <name evidence="31" type="ORF">G6F50_010054</name>
</gene>
<dbReference type="GO" id="GO:0006631">
    <property type="term" value="P:fatty acid metabolic process"/>
    <property type="evidence" value="ECO:0007669"/>
    <property type="project" value="UniProtKB-KW"/>
</dbReference>
<comment type="catalytic activity">
    <reaction evidence="20">
        <text>2-methylbutanoyl-CoA + oxidized [electron-transfer flavoprotein] + H(+) = (2E)-2-methylbut-2-enoyl-CoA + reduced [electron-transfer flavoprotein]</text>
        <dbReference type="Rhea" id="RHEA:43780"/>
        <dbReference type="Rhea" id="RHEA-COMP:10685"/>
        <dbReference type="Rhea" id="RHEA-COMP:10686"/>
        <dbReference type="ChEBI" id="CHEBI:15378"/>
        <dbReference type="ChEBI" id="CHEBI:57336"/>
        <dbReference type="ChEBI" id="CHEBI:57337"/>
        <dbReference type="ChEBI" id="CHEBI:57692"/>
        <dbReference type="ChEBI" id="CHEBI:58307"/>
        <dbReference type="EC" id="1.3.8.5"/>
    </reaction>
    <physiologicalReaction direction="left-to-right" evidence="20">
        <dbReference type="Rhea" id="RHEA:43781"/>
    </physiologicalReaction>
</comment>
<feature type="domain" description="Acyl-CoA dehydrogenase/oxidase N-terminal" evidence="30">
    <location>
        <begin position="42"/>
        <end position="152"/>
    </location>
</feature>
<comment type="catalytic activity">
    <reaction evidence="23">
        <text>butanoyl-CoA + oxidized [electron-transfer flavoprotein] + H(+) = (2E)-butenoyl-CoA + reduced [electron-transfer flavoprotein]</text>
        <dbReference type="Rhea" id="RHEA:24004"/>
        <dbReference type="Rhea" id="RHEA-COMP:10685"/>
        <dbReference type="Rhea" id="RHEA-COMP:10686"/>
        <dbReference type="ChEBI" id="CHEBI:15378"/>
        <dbReference type="ChEBI" id="CHEBI:57332"/>
        <dbReference type="ChEBI" id="CHEBI:57371"/>
        <dbReference type="ChEBI" id="CHEBI:57692"/>
        <dbReference type="ChEBI" id="CHEBI:58307"/>
    </reaction>
    <physiologicalReaction direction="left-to-right" evidence="23">
        <dbReference type="Rhea" id="RHEA:24005"/>
    </physiologicalReaction>
</comment>
<dbReference type="SUPFAM" id="SSF47203">
    <property type="entry name" value="Acyl-CoA dehydrogenase C-terminal domain-like"/>
    <property type="match status" value="1"/>
</dbReference>
<keyword evidence="12 27" id="KW-0560">Oxidoreductase</keyword>
<dbReference type="InterPro" id="IPR013786">
    <property type="entry name" value="AcylCoA_DH/ox_N"/>
</dbReference>
<evidence type="ECO:0000256" key="24">
    <source>
        <dbReference type="ARBA" id="ARBA00049192"/>
    </source>
</evidence>
<dbReference type="CDD" id="cd01158">
    <property type="entry name" value="SCAD_SBCAD"/>
    <property type="match status" value="1"/>
</dbReference>
<keyword evidence="14" id="KW-0496">Mitochondrion</keyword>
<evidence type="ECO:0000256" key="6">
    <source>
        <dbReference type="ARBA" id="ARBA00022553"/>
    </source>
</evidence>
<dbReference type="AlphaFoldDB" id="A0A9P6YW02"/>
<evidence type="ECO:0000256" key="17">
    <source>
        <dbReference type="ARBA" id="ARBA00039850"/>
    </source>
</evidence>
<keyword evidence="13" id="KW-0443">Lipid metabolism</keyword>
<comment type="pathway">
    <text evidence="3">Lipid metabolism; mitochondrial fatty acid beta-oxidation.</text>
</comment>
<name>A0A9P6YW02_9FUNG</name>
<dbReference type="GO" id="GO:0003853">
    <property type="term" value="F:short-chain 2-methyl fatty acyl-CoA dehydrogenase activity"/>
    <property type="evidence" value="ECO:0007669"/>
    <property type="project" value="UniProtKB-EC"/>
</dbReference>
<evidence type="ECO:0000313" key="31">
    <source>
        <dbReference type="EMBL" id="KAG1565458.1"/>
    </source>
</evidence>
<proteinExistence type="inferred from homology"/>
<evidence type="ECO:0000256" key="19">
    <source>
        <dbReference type="ARBA" id="ARBA00042821"/>
    </source>
</evidence>
<evidence type="ECO:0000256" key="27">
    <source>
        <dbReference type="RuleBase" id="RU362125"/>
    </source>
</evidence>
<keyword evidence="8 27" id="KW-0274">FAD</keyword>
<dbReference type="InterPro" id="IPR009100">
    <property type="entry name" value="AcylCoA_DH/oxidase_NM_dom_sf"/>
</dbReference>
<evidence type="ECO:0000256" key="23">
    <source>
        <dbReference type="ARBA" id="ARBA00049096"/>
    </source>
</evidence>
<comment type="similarity">
    <text evidence="4 27">Belongs to the acyl-CoA dehydrogenase family.</text>
</comment>
<dbReference type="Gene3D" id="1.20.140.10">
    <property type="entry name" value="Butyryl-CoA Dehydrogenase, subunit A, domain 3"/>
    <property type="match status" value="1"/>
</dbReference>
<keyword evidence="7 27" id="KW-0285">Flavoprotein</keyword>
<dbReference type="InterPro" id="IPR036250">
    <property type="entry name" value="AcylCo_DH-like_C"/>
</dbReference>
<evidence type="ECO:0000259" key="28">
    <source>
        <dbReference type="Pfam" id="PF00441"/>
    </source>
</evidence>
<comment type="caution">
    <text evidence="31">The sequence shown here is derived from an EMBL/GenBank/DDBJ whole genome shotgun (WGS) entry which is preliminary data.</text>
</comment>
<dbReference type="Pfam" id="PF00441">
    <property type="entry name" value="Acyl-CoA_dh_1"/>
    <property type="match status" value="1"/>
</dbReference>
<comment type="catalytic activity">
    <reaction evidence="22">
        <text>(2R)-2-methylbutanoyl-CoA + oxidized [electron-transfer flavoprotein] + H(+) = ethylacryloyl-CoA + reduced [electron-transfer flavoprotein]</text>
        <dbReference type="Rhea" id="RHEA:65296"/>
        <dbReference type="Rhea" id="RHEA-COMP:10685"/>
        <dbReference type="Rhea" id="RHEA-COMP:10686"/>
        <dbReference type="ChEBI" id="CHEBI:15378"/>
        <dbReference type="ChEBI" id="CHEBI:57692"/>
        <dbReference type="ChEBI" id="CHEBI:58307"/>
        <dbReference type="ChEBI" id="CHEBI:156439"/>
        <dbReference type="ChEBI" id="CHEBI:156440"/>
    </reaction>
    <physiologicalReaction direction="left-to-right" evidence="22">
        <dbReference type="Rhea" id="RHEA:65297"/>
    </physiologicalReaction>
</comment>
<dbReference type="Proteomes" id="UP000740926">
    <property type="component" value="Unassembled WGS sequence"/>
</dbReference>
<dbReference type="Pfam" id="PF02771">
    <property type="entry name" value="Acyl-CoA_dh_N"/>
    <property type="match status" value="1"/>
</dbReference>
<dbReference type="PIRSF" id="PIRSF016578">
    <property type="entry name" value="HsaA"/>
    <property type="match status" value="1"/>
</dbReference>
<feature type="domain" description="Acyl-CoA oxidase/dehydrogenase middle" evidence="29">
    <location>
        <begin position="157"/>
        <end position="250"/>
    </location>
</feature>
<evidence type="ECO:0000256" key="4">
    <source>
        <dbReference type="ARBA" id="ARBA00009347"/>
    </source>
</evidence>
<dbReference type="InterPro" id="IPR009075">
    <property type="entry name" value="AcylCo_DH/oxidase_C"/>
</dbReference>
<evidence type="ECO:0000256" key="13">
    <source>
        <dbReference type="ARBA" id="ARBA00023098"/>
    </source>
</evidence>
<evidence type="ECO:0000256" key="14">
    <source>
        <dbReference type="ARBA" id="ARBA00023128"/>
    </source>
</evidence>
<comment type="cofactor">
    <cofactor evidence="1 27">
        <name>FAD</name>
        <dbReference type="ChEBI" id="CHEBI:57692"/>
    </cofactor>
</comment>
<dbReference type="OMA" id="DAMFSYC"/>
<evidence type="ECO:0000256" key="15">
    <source>
        <dbReference type="ARBA" id="ARBA00037895"/>
    </source>
</evidence>
<comment type="pathway">
    <text evidence="15">Amino-acid degradation; L-isoleucine degradation.</text>
</comment>
<keyword evidence="9" id="KW-0276">Fatty acid metabolism</keyword>
<evidence type="ECO:0000313" key="32">
    <source>
        <dbReference type="Proteomes" id="UP000740926"/>
    </source>
</evidence>
<reference evidence="31 32" key="1">
    <citation type="journal article" date="2020" name="Microb. Genom.">
        <title>Genetic diversity of clinical and environmental Mucorales isolates obtained from an investigation of mucormycosis cases among solid organ transplant recipients.</title>
        <authorList>
            <person name="Nguyen M.H."/>
            <person name="Kaul D."/>
            <person name="Muto C."/>
            <person name="Cheng S.J."/>
            <person name="Richter R.A."/>
            <person name="Bruno V.M."/>
            <person name="Liu G."/>
            <person name="Beyhan S."/>
            <person name="Sundermann A.J."/>
            <person name="Mounaud S."/>
            <person name="Pasculle A.W."/>
            <person name="Nierman W.C."/>
            <person name="Driscoll E."/>
            <person name="Cumbie R."/>
            <person name="Clancy C.J."/>
            <person name="Dupont C.L."/>
        </authorList>
    </citation>
    <scope>NUCLEOTIDE SEQUENCE [LARGE SCALE GENOMIC DNA]</scope>
    <source>
        <strain evidence="31 32">GL24</strain>
    </source>
</reference>
<evidence type="ECO:0000256" key="7">
    <source>
        <dbReference type="ARBA" id="ARBA00022630"/>
    </source>
</evidence>
<comment type="subunit">
    <text evidence="5">Homotetramer.</text>
</comment>
<dbReference type="InterPro" id="IPR006089">
    <property type="entry name" value="Acyl-CoA_DH_CS"/>
</dbReference>
<evidence type="ECO:0000256" key="20">
    <source>
        <dbReference type="ARBA" id="ARBA00048235"/>
    </source>
</evidence>